<sequence>MNGPRTHVERAGGVTTVRVILTNDRSTPQTVRLRSELDGPVWPPQRNGVVDAHWTDGVWEATIQPGRNRGVGFASPAPPVDPPVSVVATERHDADAPDRSPDAVLADLDDWRPTSEVLDNEP</sequence>
<name>A0AAE3K6K4_9EURY</name>
<proteinExistence type="predicted"/>
<protein>
    <submittedName>
        <fullName evidence="2">Uncharacterized protein</fullName>
    </submittedName>
</protein>
<reference evidence="2 3" key="1">
    <citation type="journal article" date="2022" name="Syst. Appl. Microbiol.">
        <title>Natronocalculus amylovorans gen. nov., sp. nov., and Natranaeroarchaeum aerophilus sp. nov., dominant culturable amylolytic natronoarchaea from hypersaline soda lakes in southwestern Siberia.</title>
        <authorList>
            <person name="Sorokin D.Y."/>
            <person name="Elcheninov A.G."/>
            <person name="Khizhniak T.V."/>
            <person name="Koenen M."/>
            <person name="Bale N.J."/>
            <person name="Damste J.S.S."/>
            <person name="Kublanov I.V."/>
        </authorList>
    </citation>
    <scope>NUCLEOTIDE SEQUENCE [LARGE SCALE GENOMIC DNA]</scope>
    <source>
        <strain evidence="2 3">AArc-St1-1</strain>
    </source>
</reference>
<accession>A0AAE3K6K4</accession>
<organism evidence="2 3">
    <name type="scientific">Natranaeroarchaeum aerophilus</name>
    <dbReference type="NCBI Taxonomy" id="2917711"/>
    <lineage>
        <taxon>Archaea</taxon>
        <taxon>Methanobacteriati</taxon>
        <taxon>Methanobacteriota</taxon>
        <taxon>Stenosarchaea group</taxon>
        <taxon>Halobacteria</taxon>
        <taxon>Halobacteriales</taxon>
        <taxon>Natronoarchaeaceae</taxon>
        <taxon>Natranaeroarchaeum</taxon>
    </lineage>
</organism>
<dbReference type="AlphaFoldDB" id="A0AAE3K6K4"/>
<dbReference type="RefSeq" id="WP_250595015.1">
    <property type="nucleotide sequence ID" value="NZ_JAKRVY010000002.1"/>
</dbReference>
<feature type="compositionally biased region" description="Basic and acidic residues" evidence="1">
    <location>
        <begin position="89"/>
        <end position="101"/>
    </location>
</feature>
<dbReference type="Pfam" id="PF25256">
    <property type="entry name" value="DUF7857"/>
    <property type="match status" value="1"/>
</dbReference>
<evidence type="ECO:0000256" key="1">
    <source>
        <dbReference type="SAM" id="MobiDB-lite"/>
    </source>
</evidence>
<dbReference type="Proteomes" id="UP001202674">
    <property type="component" value="Unassembled WGS sequence"/>
</dbReference>
<comment type="caution">
    <text evidence="2">The sequence shown here is derived from an EMBL/GenBank/DDBJ whole genome shotgun (WGS) entry which is preliminary data.</text>
</comment>
<dbReference type="InterPro" id="IPR057179">
    <property type="entry name" value="DUF7857"/>
</dbReference>
<keyword evidence="3" id="KW-1185">Reference proteome</keyword>
<dbReference type="EMBL" id="JAKRVY010000002">
    <property type="protein sequence ID" value="MCL9812894.1"/>
    <property type="molecule type" value="Genomic_DNA"/>
</dbReference>
<evidence type="ECO:0000313" key="3">
    <source>
        <dbReference type="Proteomes" id="UP001202674"/>
    </source>
</evidence>
<gene>
    <name evidence="2" type="ORF">AArcSt11_04410</name>
</gene>
<evidence type="ECO:0000313" key="2">
    <source>
        <dbReference type="EMBL" id="MCL9812894.1"/>
    </source>
</evidence>
<feature type="region of interest" description="Disordered" evidence="1">
    <location>
        <begin position="67"/>
        <end position="122"/>
    </location>
</feature>